<comment type="caution">
    <text evidence="3">The sequence shown here is derived from an EMBL/GenBank/DDBJ whole genome shotgun (WGS) entry which is preliminary data.</text>
</comment>
<dbReference type="GO" id="GO:0016491">
    <property type="term" value="F:oxidoreductase activity"/>
    <property type="evidence" value="ECO:0007669"/>
    <property type="project" value="UniProtKB-KW"/>
</dbReference>
<dbReference type="InterPro" id="IPR044053">
    <property type="entry name" value="AsaB-like"/>
</dbReference>
<keyword evidence="1" id="KW-0560">Oxidoreductase</keyword>
<sequence>MGEAILGSIRYVKKNEATDPNEKGYILHYKAPEGFPQNNFSIEPYDGVKIRNLRKSNIQYEDHGIKIATIDSSQMRPENFDDDDWIEKVYLPELHRSLCEALGAKDVTIFDWMLRKRAVSFPKRNIGEKNEDQAQPSLSAHIGPLSTYIPWDGD</sequence>
<keyword evidence="4" id="KW-1185">Reference proteome</keyword>
<protein>
    <submittedName>
        <fullName evidence="3">Uncharacterized protein</fullName>
    </submittedName>
</protein>
<organism evidence="3 4">
    <name type="scientific">Polyplosphaeria fusca</name>
    <dbReference type="NCBI Taxonomy" id="682080"/>
    <lineage>
        <taxon>Eukaryota</taxon>
        <taxon>Fungi</taxon>
        <taxon>Dikarya</taxon>
        <taxon>Ascomycota</taxon>
        <taxon>Pezizomycotina</taxon>
        <taxon>Dothideomycetes</taxon>
        <taxon>Pleosporomycetidae</taxon>
        <taxon>Pleosporales</taxon>
        <taxon>Tetraplosphaeriaceae</taxon>
        <taxon>Polyplosphaeria</taxon>
    </lineage>
</organism>
<evidence type="ECO:0000256" key="1">
    <source>
        <dbReference type="ARBA" id="ARBA00023002"/>
    </source>
</evidence>
<evidence type="ECO:0000256" key="2">
    <source>
        <dbReference type="ARBA" id="ARBA00023604"/>
    </source>
</evidence>
<dbReference type="OrthoDB" id="412788at2759"/>
<accession>A0A9P4UVT0</accession>
<dbReference type="AlphaFoldDB" id="A0A9P4UVT0"/>
<reference evidence="3" key="1">
    <citation type="journal article" date="2020" name="Stud. Mycol.">
        <title>101 Dothideomycetes genomes: a test case for predicting lifestyles and emergence of pathogens.</title>
        <authorList>
            <person name="Haridas S."/>
            <person name="Albert R."/>
            <person name="Binder M."/>
            <person name="Bloem J."/>
            <person name="Labutti K."/>
            <person name="Salamov A."/>
            <person name="Andreopoulos B."/>
            <person name="Baker S."/>
            <person name="Barry K."/>
            <person name="Bills G."/>
            <person name="Bluhm B."/>
            <person name="Cannon C."/>
            <person name="Castanera R."/>
            <person name="Culley D."/>
            <person name="Daum C."/>
            <person name="Ezra D."/>
            <person name="Gonzalez J."/>
            <person name="Henrissat B."/>
            <person name="Kuo A."/>
            <person name="Liang C."/>
            <person name="Lipzen A."/>
            <person name="Lutzoni F."/>
            <person name="Magnuson J."/>
            <person name="Mondo S."/>
            <person name="Nolan M."/>
            <person name="Ohm R."/>
            <person name="Pangilinan J."/>
            <person name="Park H.-J."/>
            <person name="Ramirez L."/>
            <person name="Alfaro M."/>
            <person name="Sun H."/>
            <person name="Tritt A."/>
            <person name="Yoshinaga Y."/>
            <person name="Zwiers L.-H."/>
            <person name="Turgeon B."/>
            <person name="Goodwin S."/>
            <person name="Spatafora J."/>
            <person name="Crous P."/>
            <person name="Grigoriev I."/>
        </authorList>
    </citation>
    <scope>NUCLEOTIDE SEQUENCE</scope>
    <source>
        <strain evidence="3">CBS 125425</strain>
    </source>
</reference>
<evidence type="ECO:0000313" key="3">
    <source>
        <dbReference type="EMBL" id="KAF2727123.1"/>
    </source>
</evidence>
<name>A0A9P4UVT0_9PLEO</name>
<dbReference type="Proteomes" id="UP000799444">
    <property type="component" value="Unassembled WGS sequence"/>
</dbReference>
<dbReference type="PANTHER" id="PTHR34598">
    <property type="entry name" value="BLL6449 PROTEIN"/>
    <property type="match status" value="1"/>
</dbReference>
<dbReference type="EMBL" id="ML996353">
    <property type="protein sequence ID" value="KAF2727123.1"/>
    <property type="molecule type" value="Genomic_DNA"/>
</dbReference>
<dbReference type="PANTHER" id="PTHR34598:SF3">
    <property type="entry name" value="OXIDOREDUCTASE AN1597"/>
    <property type="match status" value="1"/>
</dbReference>
<evidence type="ECO:0000313" key="4">
    <source>
        <dbReference type="Proteomes" id="UP000799444"/>
    </source>
</evidence>
<comment type="similarity">
    <text evidence="2">Belongs to the asaB hydroxylase/desaturase family.</text>
</comment>
<proteinExistence type="inferred from homology"/>
<gene>
    <name evidence="3" type="ORF">EJ04DRAFT_517452</name>
</gene>